<accession>A0A1R2B6I8</accession>
<dbReference type="AlphaFoldDB" id="A0A1R2B6I8"/>
<proteinExistence type="predicted"/>
<evidence type="ECO:0000313" key="2">
    <source>
        <dbReference type="EMBL" id="OMJ72379.1"/>
    </source>
</evidence>
<sequence length="202" mass="23624">MENLKGLIKDPTIEQFLKQYPTEEWCEVLKKTLKCGIYSMNTLEKICHGSKIEKKTIKKNCDNDEKANNKHTEEDIQHINNPIHPTKDKKSEQKPFKRKRKSQILLVKPQIQRSTPRAKHLELEICLDKKDKLRLNSAKTIKTRTNSTKNSKHGSFFKNESTVKHQPDKIETNYIDGTLAKSFHNLTSKILENYINPKSRDR</sequence>
<dbReference type="EMBL" id="MPUH01000906">
    <property type="protein sequence ID" value="OMJ72379.1"/>
    <property type="molecule type" value="Genomic_DNA"/>
</dbReference>
<dbReference type="Proteomes" id="UP000187209">
    <property type="component" value="Unassembled WGS sequence"/>
</dbReference>
<feature type="compositionally biased region" description="Basic and acidic residues" evidence="1">
    <location>
        <begin position="85"/>
        <end position="95"/>
    </location>
</feature>
<reference evidence="2 3" key="1">
    <citation type="submission" date="2016-11" db="EMBL/GenBank/DDBJ databases">
        <title>The macronuclear genome of Stentor coeruleus: a giant cell with tiny introns.</title>
        <authorList>
            <person name="Slabodnick M."/>
            <person name="Ruby J.G."/>
            <person name="Reiff S.B."/>
            <person name="Swart E.C."/>
            <person name="Gosai S."/>
            <person name="Prabakaran S."/>
            <person name="Witkowska E."/>
            <person name="Larue G.E."/>
            <person name="Fisher S."/>
            <person name="Freeman R.M."/>
            <person name="Gunawardena J."/>
            <person name="Chu W."/>
            <person name="Stover N.A."/>
            <person name="Gregory B.D."/>
            <person name="Nowacki M."/>
            <person name="Derisi J."/>
            <person name="Roy S.W."/>
            <person name="Marshall W.F."/>
            <person name="Sood P."/>
        </authorList>
    </citation>
    <scope>NUCLEOTIDE SEQUENCE [LARGE SCALE GENOMIC DNA]</scope>
    <source>
        <strain evidence="2">WM001</strain>
    </source>
</reference>
<protein>
    <submittedName>
        <fullName evidence="2">Uncharacterized protein</fullName>
    </submittedName>
</protein>
<evidence type="ECO:0000313" key="3">
    <source>
        <dbReference type="Proteomes" id="UP000187209"/>
    </source>
</evidence>
<comment type="caution">
    <text evidence="2">The sequence shown here is derived from an EMBL/GenBank/DDBJ whole genome shotgun (WGS) entry which is preliminary data.</text>
</comment>
<name>A0A1R2B6I8_9CILI</name>
<gene>
    <name evidence="2" type="ORF">SteCoe_29194</name>
</gene>
<feature type="compositionally biased region" description="Basic and acidic residues" evidence="1">
    <location>
        <begin position="63"/>
        <end position="77"/>
    </location>
</feature>
<feature type="region of interest" description="Disordered" evidence="1">
    <location>
        <begin position="63"/>
        <end position="101"/>
    </location>
</feature>
<evidence type="ECO:0000256" key="1">
    <source>
        <dbReference type="SAM" id="MobiDB-lite"/>
    </source>
</evidence>
<organism evidence="2 3">
    <name type="scientific">Stentor coeruleus</name>
    <dbReference type="NCBI Taxonomy" id="5963"/>
    <lineage>
        <taxon>Eukaryota</taxon>
        <taxon>Sar</taxon>
        <taxon>Alveolata</taxon>
        <taxon>Ciliophora</taxon>
        <taxon>Postciliodesmatophora</taxon>
        <taxon>Heterotrichea</taxon>
        <taxon>Heterotrichida</taxon>
        <taxon>Stentoridae</taxon>
        <taxon>Stentor</taxon>
    </lineage>
</organism>
<keyword evidence="3" id="KW-1185">Reference proteome</keyword>